<dbReference type="AlphaFoldDB" id="A0A1R2CTY4"/>
<dbReference type="EMBL" id="MPUH01000061">
    <property type="protein sequence ID" value="OMJ92433.1"/>
    <property type="molecule type" value="Genomic_DNA"/>
</dbReference>
<name>A0A1R2CTY4_9CILI</name>
<proteinExistence type="predicted"/>
<reference evidence="1 2" key="1">
    <citation type="submission" date="2016-11" db="EMBL/GenBank/DDBJ databases">
        <title>The macronuclear genome of Stentor coeruleus: a giant cell with tiny introns.</title>
        <authorList>
            <person name="Slabodnick M."/>
            <person name="Ruby J.G."/>
            <person name="Reiff S.B."/>
            <person name="Swart E.C."/>
            <person name="Gosai S."/>
            <person name="Prabakaran S."/>
            <person name="Witkowska E."/>
            <person name="Larue G.E."/>
            <person name="Fisher S."/>
            <person name="Freeman R.M."/>
            <person name="Gunawardena J."/>
            <person name="Chu W."/>
            <person name="Stover N.A."/>
            <person name="Gregory B.D."/>
            <person name="Nowacki M."/>
            <person name="Derisi J."/>
            <person name="Roy S.W."/>
            <person name="Marshall W.F."/>
            <person name="Sood P."/>
        </authorList>
    </citation>
    <scope>NUCLEOTIDE SEQUENCE [LARGE SCALE GENOMIC DNA]</scope>
    <source>
        <strain evidence="1">WM001</strain>
    </source>
</reference>
<keyword evidence="2" id="KW-1185">Reference proteome</keyword>
<evidence type="ECO:0000313" key="1">
    <source>
        <dbReference type="EMBL" id="OMJ92433.1"/>
    </source>
</evidence>
<accession>A0A1R2CTY4</accession>
<protein>
    <submittedName>
        <fullName evidence="1">Uncharacterized protein</fullName>
    </submittedName>
</protein>
<dbReference type="OrthoDB" id="326992at2759"/>
<evidence type="ECO:0000313" key="2">
    <source>
        <dbReference type="Proteomes" id="UP000187209"/>
    </source>
</evidence>
<dbReference type="Proteomes" id="UP000187209">
    <property type="component" value="Unassembled WGS sequence"/>
</dbReference>
<organism evidence="1 2">
    <name type="scientific">Stentor coeruleus</name>
    <dbReference type="NCBI Taxonomy" id="5963"/>
    <lineage>
        <taxon>Eukaryota</taxon>
        <taxon>Sar</taxon>
        <taxon>Alveolata</taxon>
        <taxon>Ciliophora</taxon>
        <taxon>Postciliodesmatophora</taxon>
        <taxon>Heterotrichea</taxon>
        <taxon>Heterotrichida</taxon>
        <taxon>Stentoridae</taxon>
        <taxon>Stentor</taxon>
    </lineage>
</organism>
<gene>
    <name evidence="1" type="ORF">SteCoe_4770</name>
</gene>
<comment type="caution">
    <text evidence="1">The sequence shown here is derived from an EMBL/GenBank/DDBJ whole genome shotgun (WGS) entry which is preliminary data.</text>
</comment>
<sequence>MDPNVLRVNSEAVKISVDRSLNRASISSCHERSSVVSRHENSPLIRKNLPQTSILIATTHSNDKRTQKALLQEYTCLRSMDQETEVISLKNLEATTVTKQLRNLILELLKLNPQCTIIKDIYEVQSGVYKYMYTSDLKRLKLQEDLSKSLSQVIISGRHKVFLKDFQTPLKPSLPYKSETKSSYHRINLLGPNEAYPIIPLISGSLKAYKTPMIKAKKIPFHNKSSRKFSETERNSENFISTNSLIPYMNGSKVKEGAGGFKKPFLYFPKEKTTMKSQRQMLNEVRSEPKLSKITISPSIFKEILSVDEVCFKYSMTRQEFSSMLSDYTYLKGKNKYIDVETLTNAYSLGPSIFKGIDPKFLYRKILTWEEFLKFYVVVVLKRSSFVESLEFIFNYFGISSLGQIRNLDLPEFESSSRVFNEKIKKLVKAYVESRCDNLLGKETVEMLQKANVTIYDLRILIGMIVSFEN</sequence>